<dbReference type="Proteomes" id="UP000335636">
    <property type="component" value="Unassembled WGS sequence"/>
</dbReference>
<feature type="compositionally biased region" description="Low complexity" evidence="1">
    <location>
        <begin position="48"/>
        <end position="63"/>
    </location>
</feature>
<dbReference type="AlphaFoldDB" id="A0A5E4A333"/>
<sequence length="246" mass="25406">MASSASAASDDGGRKKPRLAASLQISPGPSPWRPSAGLGQDAWGPPRAGGAEADAEGGAQAAGRGAGVGEPGPARAREDPEVRPGGFPRVLGPAGDFPTAARPLSLPLRDPPPSQAVASLAQYAAGLGVSLTFREDPVAGEAQPGRAVGGATGSWGSRATAHPPQVKQERVGGPDPSPGLQVDPRKQQDQPQQTSGRGKVLAGEYYPHLIPRSLRDMPQDTQPICTPFKGPVLQFHLPCQYCRFLK</sequence>
<evidence type="ECO:0000256" key="1">
    <source>
        <dbReference type="SAM" id="MobiDB-lite"/>
    </source>
</evidence>
<feature type="region of interest" description="Disordered" evidence="1">
    <location>
        <begin position="138"/>
        <end position="203"/>
    </location>
</feature>
<dbReference type="EMBL" id="CABDUW010000003">
    <property type="protein sequence ID" value="VTJ51296.1"/>
    <property type="molecule type" value="Genomic_DNA"/>
</dbReference>
<comment type="caution">
    <text evidence="2">The sequence shown here is derived from an EMBL/GenBank/DDBJ whole genome shotgun (WGS) entry which is preliminary data.</text>
</comment>
<reference evidence="2" key="1">
    <citation type="submission" date="2019-04" db="EMBL/GenBank/DDBJ databases">
        <authorList>
            <person name="Alioto T."/>
            <person name="Alioto T."/>
        </authorList>
    </citation>
    <scope>NUCLEOTIDE SEQUENCE [LARGE SCALE GENOMIC DNA]</scope>
</reference>
<protein>
    <submittedName>
        <fullName evidence="2">Uncharacterized protein</fullName>
    </submittedName>
</protein>
<feature type="region of interest" description="Disordered" evidence="1">
    <location>
        <begin position="1"/>
        <end position="113"/>
    </location>
</feature>
<keyword evidence="3" id="KW-1185">Reference proteome</keyword>
<proteinExistence type="predicted"/>
<name>A0A5E4A333_MARMO</name>
<evidence type="ECO:0000313" key="3">
    <source>
        <dbReference type="Proteomes" id="UP000335636"/>
    </source>
</evidence>
<accession>A0A5E4A333</accession>
<evidence type="ECO:0000313" key="2">
    <source>
        <dbReference type="EMBL" id="VTJ51296.1"/>
    </source>
</evidence>
<organism evidence="2 3">
    <name type="scientific">Marmota monax</name>
    <name type="common">Woodchuck</name>
    <dbReference type="NCBI Taxonomy" id="9995"/>
    <lineage>
        <taxon>Eukaryota</taxon>
        <taxon>Metazoa</taxon>
        <taxon>Chordata</taxon>
        <taxon>Craniata</taxon>
        <taxon>Vertebrata</taxon>
        <taxon>Euteleostomi</taxon>
        <taxon>Mammalia</taxon>
        <taxon>Eutheria</taxon>
        <taxon>Euarchontoglires</taxon>
        <taxon>Glires</taxon>
        <taxon>Rodentia</taxon>
        <taxon>Sciuromorpha</taxon>
        <taxon>Sciuridae</taxon>
        <taxon>Xerinae</taxon>
        <taxon>Marmotini</taxon>
        <taxon>Marmota</taxon>
    </lineage>
</organism>
<gene>
    <name evidence="2" type="ORF">MONAX_5E035019</name>
</gene>